<sequence>MNADTSKRILGYTTAATVGAFGAGQTATAAVIYTDLVPDITVGAVPGTDETFAIDFNGDGVDDALALRVIINSFSNNVQFRAFGYDRIDDPDAPDILPSDIPGEWVEQNWVFSNGPADKGPNVTYYARSFPAGTTIDDTLNRTGFKDPKPPTGGYGIAARALFGNPYNFINTGGFLGFQFEIPDDPIAALDEDGIGQDLAVGGSTTHFAWLEVDIVFDENTEPQIILKSWAYESTPDTALVAGEIPVGVPGDFNGDSVVDAADIDILLTDLGDPALDLDGDSDSDQDDVAFLLGDILGTAAGDANLDQAVDLLDLSALAANFNVSGVGWASGNFNGDAIVNLLDLSTLADNFGFSAPAIPEPTSLALLAAGAGALGTRRRR</sequence>
<proteinExistence type="predicted"/>
<name>A0A518BU18_9BACT</name>
<dbReference type="KEGG" id="mcad:Pan265_02960"/>
<evidence type="ECO:0000313" key="1">
    <source>
        <dbReference type="EMBL" id="QDU70468.1"/>
    </source>
</evidence>
<dbReference type="Gene3D" id="1.10.1330.10">
    <property type="entry name" value="Dockerin domain"/>
    <property type="match status" value="1"/>
</dbReference>
<keyword evidence="2" id="KW-1185">Reference proteome</keyword>
<dbReference type="NCBIfam" id="TIGR02595">
    <property type="entry name" value="PEP_CTERM"/>
    <property type="match status" value="1"/>
</dbReference>
<dbReference type="SUPFAM" id="SSF63446">
    <property type="entry name" value="Type I dockerin domain"/>
    <property type="match status" value="1"/>
</dbReference>
<gene>
    <name evidence="1" type="ORF">Pan265_02960</name>
</gene>
<dbReference type="EMBL" id="CP036280">
    <property type="protein sequence ID" value="QDU70468.1"/>
    <property type="molecule type" value="Genomic_DNA"/>
</dbReference>
<dbReference type="InterPro" id="IPR036439">
    <property type="entry name" value="Dockerin_dom_sf"/>
</dbReference>
<dbReference type="RefSeq" id="WP_236254550.1">
    <property type="nucleotide sequence ID" value="NZ_CP036280.1"/>
</dbReference>
<dbReference type="AlphaFoldDB" id="A0A518BU18"/>
<dbReference type="Proteomes" id="UP000320386">
    <property type="component" value="Chromosome"/>
</dbReference>
<dbReference type="InterPro" id="IPR013424">
    <property type="entry name" value="Ice-binding_C"/>
</dbReference>
<protein>
    <submittedName>
        <fullName evidence="1">PEP-CTERM motif protein</fullName>
    </submittedName>
</protein>
<reference evidence="1 2" key="1">
    <citation type="submission" date="2019-02" db="EMBL/GenBank/DDBJ databases">
        <title>Deep-cultivation of Planctomycetes and their phenomic and genomic characterization uncovers novel biology.</title>
        <authorList>
            <person name="Wiegand S."/>
            <person name="Jogler M."/>
            <person name="Boedeker C."/>
            <person name="Pinto D."/>
            <person name="Vollmers J."/>
            <person name="Rivas-Marin E."/>
            <person name="Kohn T."/>
            <person name="Peeters S.H."/>
            <person name="Heuer A."/>
            <person name="Rast P."/>
            <person name="Oberbeckmann S."/>
            <person name="Bunk B."/>
            <person name="Jeske O."/>
            <person name="Meyerdierks A."/>
            <person name="Storesund J.E."/>
            <person name="Kallscheuer N."/>
            <person name="Luecker S."/>
            <person name="Lage O.M."/>
            <person name="Pohl T."/>
            <person name="Merkel B.J."/>
            <person name="Hornburger P."/>
            <person name="Mueller R.-W."/>
            <person name="Bruemmer F."/>
            <person name="Labrenz M."/>
            <person name="Spormann A.M."/>
            <person name="Op den Camp H."/>
            <person name="Overmann J."/>
            <person name="Amann R."/>
            <person name="Jetten M.S.M."/>
            <person name="Mascher T."/>
            <person name="Medema M.H."/>
            <person name="Devos D.P."/>
            <person name="Kaster A.-K."/>
            <person name="Ovreas L."/>
            <person name="Rohde M."/>
            <person name="Galperin M.Y."/>
            <person name="Jogler C."/>
        </authorList>
    </citation>
    <scope>NUCLEOTIDE SEQUENCE [LARGE SCALE GENOMIC DNA]</scope>
    <source>
        <strain evidence="1 2">Pan265</strain>
    </source>
</reference>
<evidence type="ECO:0000313" key="2">
    <source>
        <dbReference type="Proteomes" id="UP000320386"/>
    </source>
</evidence>
<dbReference type="GO" id="GO:0000272">
    <property type="term" value="P:polysaccharide catabolic process"/>
    <property type="evidence" value="ECO:0007669"/>
    <property type="project" value="InterPro"/>
</dbReference>
<accession>A0A518BU18</accession>
<organism evidence="1 2">
    <name type="scientific">Mucisphaera calidilacus</name>
    <dbReference type="NCBI Taxonomy" id="2527982"/>
    <lineage>
        <taxon>Bacteria</taxon>
        <taxon>Pseudomonadati</taxon>
        <taxon>Planctomycetota</taxon>
        <taxon>Phycisphaerae</taxon>
        <taxon>Phycisphaerales</taxon>
        <taxon>Phycisphaeraceae</taxon>
        <taxon>Mucisphaera</taxon>
    </lineage>
</organism>